<dbReference type="GO" id="GO:0006355">
    <property type="term" value="P:regulation of DNA-templated transcription"/>
    <property type="evidence" value="ECO:0007669"/>
    <property type="project" value="InterPro"/>
</dbReference>
<feature type="modified residue" description="4-aspartylphosphate" evidence="9">
    <location>
        <position position="62"/>
    </location>
</feature>
<dbReference type="SMART" id="SM00448">
    <property type="entry name" value="REC"/>
    <property type="match status" value="2"/>
</dbReference>
<dbReference type="EC" id="2.7.13.3" evidence="2"/>
<dbReference type="Proteomes" id="UP000179243">
    <property type="component" value="Unassembled WGS sequence"/>
</dbReference>
<dbReference type="PANTHER" id="PTHR43065">
    <property type="entry name" value="SENSOR HISTIDINE KINASE"/>
    <property type="match status" value="1"/>
</dbReference>
<dbReference type="InterPro" id="IPR013767">
    <property type="entry name" value="PAS_fold"/>
</dbReference>
<keyword evidence="6" id="KW-0418">Kinase</keyword>
<dbReference type="InterPro" id="IPR011006">
    <property type="entry name" value="CheY-like_superfamily"/>
</dbReference>
<evidence type="ECO:0000256" key="5">
    <source>
        <dbReference type="ARBA" id="ARBA00022741"/>
    </source>
</evidence>
<name>A0A1F7FEM7_UNCRA</name>
<evidence type="ECO:0000259" key="11">
    <source>
        <dbReference type="PROSITE" id="PS50109"/>
    </source>
</evidence>
<feature type="coiled-coil region" evidence="10">
    <location>
        <begin position="180"/>
        <end position="232"/>
    </location>
</feature>
<dbReference type="PROSITE" id="PS50110">
    <property type="entry name" value="RESPONSE_REGULATORY"/>
    <property type="match status" value="2"/>
</dbReference>
<dbReference type="InterPro" id="IPR000014">
    <property type="entry name" value="PAS"/>
</dbReference>
<dbReference type="InterPro" id="IPR035965">
    <property type="entry name" value="PAS-like_dom_sf"/>
</dbReference>
<proteinExistence type="predicted"/>
<dbReference type="EMBL" id="MFYX01000060">
    <property type="protein sequence ID" value="OGK05149.1"/>
    <property type="molecule type" value="Genomic_DNA"/>
</dbReference>
<evidence type="ECO:0000256" key="4">
    <source>
        <dbReference type="ARBA" id="ARBA00022679"/>
    </source>
</evidence>
<dbReference type="PROSITE" id="PS50112">
    <property type="entry name" value="PAS"/>
    <property type="match status" value="1"/>
</dbReference>
<evidence type="ECO:0000313" key="15">
    <source>
        <dbReference type="Proteomes" id="UP000179243"/>
    </source>
</evidence>
<evidence type="ECO:0000256" key="8">
    <source>
        <dbReference type="ARBA" id="ARBA00023012"/>
    </source>
</evidence>
<dbReference type="Pfam" id="PF00989">
    <property type="entry name" value="PAS"/>
    <property type="match status" value="1"/>
</dbReference>
<dbReference type="Pfam" id="PF02518">
    <property type="entry name" value="HATPase_c"/>
    <property type="match status" value="1"/>
</dbReference>
<accession>A0A1F7FEM7</accession>
<evidence type="ECO:0000256" key="6">
    <source>
        <dbReference type="ARBA" id="ARBA00022777"/>
    </source>
</evidence>
<dbReference type="InterPro" id="IPR003018">
    <property type="entry name" value="GAF"/>
</dbReference>
<organism evidence="14 15">
    <name type="scientific">Candidatus Raymondbacteria bacterium RIFOXYD12_FULL_49_13</name>
    <dbReference type="NCBI Taxonomy" id="1817890"/>
    <lineage>
        <taxon>Bacteria</taxon>
        <taxon>Raymondiibacteriota</taxon>
    </lineage>
</organism>
<dbReference type="Gene3D" id="1.10.287.130">
    <property type="match status" value="1"/>
</dbReference>
<keyword evidence="5" id="KW-0547">Nucleotide-binding</keyword>
<feature type="modified residue" description="4-aspartylphosphate" evidence="9">
    <location>
        <position position="834"/>
    </location>
</feature>
<dbReference type="SUPFAM" id="SSF55781">
    <property type="entry name" value="GAF domain-like"/>
    <property type="match status" value="1"/>
</dbReference>
<dbReference type="GO" id="GO:0000155">
    <property type="term" value="F:phosphorelay sensor kinase activity"/>
    <property type="evidence" value="ECO:0007669"/>
    <property type="project" value="InterPro"/>
</dbReference>
<dbReference type="CDD" id="cd00082">
    <property type="entry name" value="HisKA"/>
    <property type="match status" value="1"/>
</dbReference>
<dbReference type="InterPro" id="IPR003594">
    <property type="entry name" value="HATPase_dom"/>
</dbReference>
<dbReference type="SUPFAM" id="SSF47384">
    <property type="entry name" value="Homodimeric domain of signal transducing histidine kinase"/>
    <property type="match status" value="1"/>
</dbReference>
<dbReference type="Gene3D" id="3.40.50.2300">
    <property type="match status" value="2"/>
</dbReference>
<keyword evidence="4" id="KW-0808">Transferase</keyword>
<evidence type="ECO:0000256" key="2">
    <source>
        <dbReference type="ARBA" id="ARBA00012438"/>
    </source>
</evidence>
<comment type="caution">
    <text evidence="14">The sequence shown here is derived from an EMBL/GenBank/DDBJ whole genome shotgun (WGS) entry which is preliminary data.</text>
</comment>
<dbReference type="SMART" id="SM00091">
    <property type="entry name" value="PAS"/>
    <property type="match status" value="1"/>
</dbReference>
<dbReference type="Pfam" id="PF13185">
    <property type="entry name" value="GAF_2"/>
    <property type="match status" value="1"/>
</dbReference>
<sequence length="903" mass="100927">METKKDFSKSAVEILIAEDSLTQAEQLRYILEKHGYKVSVANNGKEALLLFSKSRSALVISDIVMPDMNGYELCKQIKSTSGAGETPVILLTSLSNAEDVLEGLICGADNFITKPYDEEYLITHIEQILANRKLRNGDRVRVGVEIMFGGKRRFITADQQQMLTLLISTYEAAVHKNRELARTQEELRLLNAHLEDLVNKRTAALTDEIEEHKQAEQQIRHLNRILAAIRNVNQLIVREKDRDRLVHQACESLTETRGYNGAWIAVYGKDGPPVALAKAGWGEEFEPFAKMLSEGRMPVCREKALAAKDGLVLLDPERDCRQCLLWEHYGHDQAATIILRYAGRDYGILGISLPKDVQLNDEEAGLLQEVAGDIAFALYAIQAEQTHKLAGEALRVSEEKFRSYIENAPDGVFVVDNTGKYVEVNKSACRITGYSKEEIEKITIRDMLAERSMNDGLAHFKKLMETGAATTDLWHKHKDGTERCLSVAAVKLSETRILGFSKDITARKKAEEEREKLQHQFRQSQKMEAIGSLAGGVAHDINNVLTAIHGYAGLALRRVPESDPLAHDLNQIVKSAMRAADIIRQLLLFSRKQPMEMRPLDLGKTVESLLKMLERLIGEDIRIQTEIEPGLKAINGDKGTLEQVVMNLAVNARDAMPKGGTLSIYARHEIIGSEYCAKHVFARTGKFVKLIVSDTGTGIAQEHLEHLFEPFFTTKEAGRGTGLGLSVVYGIVKQHQGWITVESVLGKGTSFTVYFPASRSTAEDPDLEETVKTIEELKGNNETVLVIEDQEEVRELAVTMLETGGYKVLVAGSMAEAQSVMHEKGKTVQVIVSDIILSDGTGIEFVENFVQSRYPALPILFATGYTDDRSHYELIKRKGYRFLSKPYTMEKLFLILREILKVQ</sequence>
<dbReference type="GO" id="GO:0005524">
    <property type="term" value="F:ATP binding"/>
    <property type="evidence" value="ECO:0007669"/>
    <property type="project" value="UniProtKB-KW"/>
</dbReference>
<keyword evidence="3 9" id="KW-0597">Phosphoprotein</keyword>
<dbReference type="SUPFAM" id="SSF55785">
    <property type="entry name" value="PYP-like sensor domain (PAS domain)"/>
    <property type="match status" value="1"/>
</dbReference>
<dbReference type="InterPro" id="IPR036890">
    <property type="entry name" value="HATPase_C_sf"/>
</dbReference>
<evidence type="ECO:0000256" key="9">
    <source>
        <dbReference type="PROSITE-ProRule" id="PRU00169"/>
    </source>
</evidence>
<dbReference type="InterPro" id="IPR029016">
    <property type="entry name" value="GAF-like_dom_sf"/>
</dbReference>
<reference evidence="14 15" key="1">
    <citation type="journal article" date="2016" name="Nat. Commun.">
        <title>Thousands of microbial genomes shed light on interconnected biogeochemical processes in an aquifer system.</title>
        <authorList>
            <person name="Anantharaman K."/>
            <person name="Brown C.T."/>
            <person name="Hug L.A."/>
            <person name="Sharon I."/>
            <person name="Castelle C.J."/>
            <person name="Probst A.J."/>
            <person name="Thomas B.C."/>
            <person name="Singh A."/>
            <person name="Wilkins M.J."/>
            <person name="Karaoz U."/>
            <person name="Brodie E.L."/>
            <person name="Williams K.H."/>
            <person name="Hubbard S.S."/>
            <person name="Banfield J.F."/>
        </authorList>
    </citation>
    <scope>NUCLEOTIDE SEQUENCE [LARGE SCALE GENOMIC DNA]</scope>
</reference>
<evidence type="ECO:0000256" key="1">
    <source>
        <dbReference type="ARBA" id="ARBA00000085"/>
    </source>
</evidence>
<dbReference type="SUPFAM" id="SSF55874">
    <property type="entry name" value="ATPase domain of HSP90 chaperone/DNA topoisomerase II/histidine kinase"/>
    <property type="match status" value="1"/>
</dbReference>
<dbReference type="AlphaFoldDB" id="A0A1F7FEM7"/>
<feature type="domain" description="Response regulatory" evidence="12">
    <location>
        <begin position="13"/>
        <end position="129"/>
    </location>
</feature>
<feature type="domain" description="Histidine kinase" evidence="11">
    <location>
        <begin position="536"/>
        <end position="759"/>
    </location>
</feature>
<dbReference type="SMART" id="SM00388">
    <property type="entry name" value="HisKA"/>
    <property type="match status" value="1"/>
</dbReference>
<dbReference type="CDD" id="cd00156">
    <property type="entry name" value="REC"/>
    <property type="match status" value="1"/>
</dbReference>
<dbReference type="Gene3D" id="3.30.565.10">
    <property type="entry name" value="Histidine kinase-like ATPase, C-terminal domain"/>
    <property type="match status" value="1"/>
</dbReference>
<dbReference type="CDD" id="cd00130">
    <property type="entry name" value="PAS"/>
    <property type="match status" value="1"/>
</dbReference>
<dbReference type="InterPro" id="IPR004358">
    <property type="entry name" value="Sig_transdc_His_kin-like_C"/>
</dbReference>
<dbReference type="SUPFAM" id="SSF52172">
    <property type="entry name" value="CheY-like"/>
    <property type="match status" value="2"/>
</dbReference>
<gene>
    <name evidence="14" type="ORF">A2519_11410</name>
</gene>
<dbReference type="Pfam" id="PF00072">
    <property type="entry name" value="Response_reg"/>
    <property type="match status" value="2"/>
</dbReference>
<evidence type="ECO:0000256" key="10">
    <source>
        <dbReference type="SAM" id="Coils"/>
    </source>
</evidence>
<comment type="catalytic activity">
    <reaction evidence="1">
        <text>ATP + protein L-histidine = ADP + protein N-phospho-L-histidine.</text>
        <dbReference type="EC" id="2.7.13.3"/>
    </reaction>
</comment>
<dbReference type="NCBIfam" id="TIGR00229">
    <property type="entry name" value="sensory_box"/>
    <property type="match status" value="1"/>
</dbReference>
<dbReference type="InterPro" id="IPR001789">
    <property type="entry name" value="Sig_transdc_resp-reg_receiver"/>
</dbReference>
<feature type="domain" description="Response regulatory" evidence="12">
    <location>
        <begin position="783"/>
        <end position="900"/>
    </location>
</feature>
<keyword evidence="10" id="KW-0175">Coiled coil</keyword>
<dbReference type="PROSITE" id="PS50109">
    <property type="entry name" value="HIS_KIN"/>
    <property type="match status" value="1"/>
</dbReference>
<dbReference type="InterPro" id="IPR005467">
    <property type="entry name" value="His_kinase_dom"/>
</dbReference>
<dbReference type="Gene3D" id="3.30.450.20">
    <property type="entry name" value="PAS domain"/>
    <property type="match status" value="1"/>
</dbReference>
<dbReference type="PANTHER" id="PTHR43065:SF42">
    <property type="entry name" value="TWO-COMPONENT SENSOR PPRA"/>
    <property type="match status" value="1"/>
</dbReference>
<keyword evidence="7" id="KW-0067">ATP-binding</keyword>
<dbReference type="InterPro" id="IPR036097">
    <property type="entry name" value="HisK_dim/P_sf"/>
</dbReference>
<evidence type="ECO:0000313" key="14">
    <source>
        <dbReference type="EMBL" id="OGK05149.1"/>
    </source>
</evidence>
<protein>
    <recommendedName>
        <fullName evidence="2">histidine kinase</fullName>
        <ecNumber evidence="2">2.7.13.3</ecNumber>
    </recommendedName>
</protein>
<evidence type="ECO:0000259" key="13">
    <source>
        <dbReference type="PROSITE" id="PS50112"/>
    </source>
</evidence>
<dbReference type="SMART" id="SM00387">
    <property type="entry name" value="HATPase_c"/>
    <property type="match status" value="1"/>
</dbReference>
<dbReference type="InterPro" id="IPR003661">
    <property type="entry name" value="HisK_dim/P_dom"/>
</dbReference>
<evidence type="ECO:0000259" key="12">
    <source>
        <dbReference type="PROSITE" id="PS50110"/>
    </source>
</evidence>
<evidence type="ECO:0000256" key="7">
    <source>
        <dbReference type="ARBA" id="ARBA00022840"/>
    </source>
</evidence>
<dbReference type="PRINTS" id="PR00344">
    <property type="entry name" value="BCTRLSENSOR"/>
</dbReference>
<keyword evidence="8" id="KW-0902">Two-component regulatory system</keyword>
<feature type="domain" description="PAS" evidence="13">
    <location>
        <begin position="397"/>
        <end position="439"/>
    </location>
</feature>
<evidence type="ECO:0000256" key="3">
    <source>
        <dbReference type="ARBA" id="ARBA00022553"/>
    </source>
</evidence>
<dbReference type="Gene3D" id="3.30.450.40">
    <property type="match status" value="1"/>
</dbReference>
<dbReference type="Pfam" id="PF00512">
    <property type="entry name" value="HisKA"/>
    <property type="match status" value="1"/>
</dbReference>